<dbReference type="GO" id="GO:0046872">
    <property type="term" value="F:metal ion binding"/>
    <property type="evidence" value="ECO:0007669"/>
    <property type="project" value="UniProtKB-KW"/>
</dbReference>
<protein>
    <recommendedName>
        <fullName evidence="4">Fe2OG dioxygenase domain-containing protein</fullName>
    </recommendedName>
</protein>
<proteinExistence type="predicted"/>
<sequence length="174" mass="20384">QQQQQQQSKDKDPSNNDDAATAAQNWIGSSPHTDWGLLTLIAADDIPGLQLFDKEKNQWLTVKPRFHHNEIFVNCGDFMSILSNSKFKSPLHRVVLLQNDDKQRLSFVFFFYPNYHAKIPKTAGQQHYSLWEDQSLHKNDPQGQDEKSATKQNIYDISFGEYIKRKWEQVQRKY</sequence>
<dbReference type="InterPro" id="IPR050295">
    <property type="entry name" value="Plant_2OG-oxidoreductases"/>
</dbReference>
<evidence type="ECO:0000259" key="4">
    <source>
        <dbReference type="PROSITE" id="PS51471"/>
    </source>
</evidence>
<keyword evidence="6" id="KW-1185">Reference proteome</keyword>
<gene>
    <name evidence="5" type="ORF">RFI_17893</name>
</gene>
<keyword evidence="2" id="KW-0408">Iron</keyword>
<dbReference type="InterPro" id="IPR027443">
    <property type="entry name" value="IPNS-like_sf"/>
</dbReference>
<evidence type="ECO:0000256" key="2">
    <source>
        <dbReference type="ARBA" id="ARBA00023004"/>
    </source>
</evidence>
<comment type="caution">
    <text evidence="5">The sequence shown here is derived from an EMBL/GenBank/DDBJ whole genome shotgun (WGS) entry which is preliminary data.</text>
</comment>
<dbReference type="PANTHER" id="PTHR47991">
    <property type="entry name" value="OXOGLUTARATE/IRON-DEPENDENT DIOXYGENASE"/>
    <property type="match status" value="1"/>
</dbReference>
<dbReference type="Proteomes" id="UP000023152">
    <property type="component" value="Unassembled WGS sequence"/>
</dbReference>
<evidence type="ECO:0000313" key="6">
    <source>
        <dbReference type="Proteomes" id="UP000023152"/>
    </source>
</evidence>
<dbReference type="OrthoDB" id="627829at2759"/>
<feature type="domain" description="Fe2OG dioxygenase" evidence="4">
    <location>
        <begin position="1"/>
        <end position="113"/>
    </location>
</feature>
<dbReference type="EMBL" id="ASPP01013781">
    <property type="protein sequence ID" value="ETO19336.1"/>
    <property type="molecule type" value="Genomic_DNA"/>
</dbReference>
<dbReference type="Pfam" id="PF03171">
    <property type="entry name" value="2OG-FeII_Oxy"/>
    <property type="match status" value="1"/>
</dbReference>
<keyword evidence="1" id="KW-0479">Metal-binding</keyword>
<dbReference type="PROSITE" id="PS51471">
    <property type="entry name" value="FE2OG_OXY"/>
    <property type="match status" value="1"/>
</dbReference>
<reference evidence="5 6" key="1">
    <citation type="journal article" date="2013" name="Curr. Biol.">
        <title>The Genome of the Foraminiferan Reticulomyxa filosa.</title>
        <authorList>
            <person name="Glockner G."/>
            <person name="Hulsmann N."/>
            <person name="Schleicher M."/>
            <person name="Noegel A.A."/>
            <person name="Eichinger L."/>
            <person name="Gallinger C."/>
            <person name="Pawlowski J."/>
            <person name="Sierra R."/>
            <person name="Euteneuer U."/>
            <person name="Pillet L."/>
            <person name="Moustafa A."/>
            <person name="Platzer M."/>
            <person name="Groth M."/>
            <person name="Szafranski K."/>
            <person name="Schliwa M."/>
        </authorList>
    </citation>
    <scope>NUCLEOTIDE SEQUENCE [LARGE SCALE GENOMIC DNA]</scope>
</reference>
<dbReference type="InterPro" id="IPR044861">
    <property type="entry name" value="IPNS-like_FE2OG_OXY"/>
</dbReference>
<dbReference type="OMA" id="WIAEDGH"/>
<dbReference type="SUPFAM" id="SSF51197">
    <property type="entry name" value="Clavaminate synthase-like"/>
    <property type="match status" value="1"/>
</dbReference>
<evidence type="ECO:0000256" key="3">
    <source>
        <dbReference type="SAM" id="MobiDB-lite"/>
    </source>
</evidence>
<dbReference type="Gene3D" id="2.60.120.330">
    <property type="entry name" value="B-lactam Antibiotic, Isopenicillin N Synthase, Chain"/>
    <property type="match status" value="1"/>
</dbReference>
<feature type="region of interest" description="Disordered" evidence="3">
    <location>
        <begin position="1"/>
        <end position="27"/>
    </location>
</feature>
<organism evidence="5 6">
    <name type="scientific">Reticulomyxa filosa</name>
    <dbReference type="NCBI Taxonomy" id="46433"/>
    <lineage>
        <taxon>Eukaryota</taxon>
        <taxon>Sar</taxon>
        <taxon>Rhizaria</taxon>
        <taxon>Retaria</taxon>
        <taxon>Foraminifera</taxon>
        <taxon>Monothalamids</taxon>
        <taxon>Reticulomyxidae</taxon>
        <taxon>Reticulomyxa</taxon>
    </lineage>
</organism>
<name>X6MZV3_RETFI</name>
<accession>X6MZV3</accession>
<feature type="non-terminal residue" evidence="5">
    <location>
        <position position="1"/>
    </location>
</feature>
<feature type="compositionally biased region" description="Polar residues" evidence="3">
    <location>
        <begin position="16"/>
        <end position="27"/>
    </location>
</feature>
<evidence type="ECO:0000256" key="1">
    <source>
        <dbReference type="ARBA" id="ARBA00022723"/>
    </source>
</evidence>
<evidence type="ECO:0000313" key="5">
    <source>
        <dbReference type="EMBL" id="ETO19336.1"/>
    </source>
</evidence>
<dbReference type="AlphaFoldDB" id="X6MZV3"/>
<dbReference type="InterPro" id="IPR005123">
    <property type="entry name" value="Oxoglu/Fe-dep_dioxygenase_dom"/>
</dbReference>